<evidence type="ECO:0000313" key="1">
    <source>
        <dbReference type="EMBL" id="KAG9225987.1"/>
    </source>
</evidence>
<protein>
    <submittedName>
        <fullName evidence="1">Uncharacterized protein</fullName>
    </submittedName>
</protein>
<dbReference type="Proteomes" id="UP000824881">
    <property type="component" value="Unassembled WGS sequence"/>
</dbReference>
<dbReference type="EMBL" id="WQMT02000002">
    <property type="protein sequence ID" value="KAG9225987.1"/>
    <property type="molecule type" value="Genomic_DNA"/>
</dbReference>
<proteinExistence type="predicted"/>
<name>A0ACB7J5X1_PLECO</name>
<organism evidence="1 2">
    <name type="scientific">Pleurotus cornucopiae</name>
    <name type="common">Cornucopia mushroom</name>
    <dbReference type="NCBI Taxonomy" id="5321"/>
    <lineage>
        <taxon>Eukaryota</taxon>
        <taxon>Fungi</taxon>
        <taxon>Dikarya</taxon>
        <taxon>Basidiomycota</taxon>
        <taxon>Agaricomycotina</taxon>
        <taxon>Agaricomycetes</taxon>
        <taxon>Agaricomycetidae</taxon>
        <taxon>Agaricales</taxon>
        <taxon>Pleurotineae</taxon>
        <taxon>Pleurotaceae</taxon>
        <taxon>Pleurotus</taxon>
    </lineage>
</organism>
<gene>
    <name evidence="1" type="ORF">CCMSSC00406_0009084</name>
</gene>
<reference evidence="1 2" key="1">
    <citation type="journal article" date="2021" name="Appl. Environ. Microbiol.">
        <title>Genetic linkage and physical mapping for an oyster mushroom Pleurotus cornucopiae and QTL analysis for the trait cap color.</title>
        <authorList>
            <person name="Zhang Y."/>
            <person name="Gao W."/>
            <person name="Sonnenberg A."/>
            <person name="Chen Q."/>
            <person name="Zhang J."/>
            <person name="Huang C."/>
        </authorList>
    </citation>
    <scope>NUCLEOTIDE SEQUENCE [LARGE SCALE GENOMIC DNA]</scope>
    <source>
        <strain evidence="1">CCMSSC00406</strain>
    </source>
</reference>
<keyword evidence="2" id="KW-1185">Reference proteome</keyword>
<comment type="caution">
    <text evidence="1">The sequence shown here is derived from an EMBL/GenBank/DDBJ whole genome shotgun (WGS) entry which is preliminary data.</text>
</comment>
<accession>A0ACB7J5X1</accession>
<sequence>MADSRPSDLETAPLLRDSDSDTEDQNGGYNPTQPTFNDRIAVIAQEPLTPLTKILLILVLALLLLSSVFIGLFAGVQHKLNVERGRDGGGGGGGTATVVPTTITTTATATETETYIGTSKARVTSTATATTTAIETSITTTTVIQPTTVIPAPVPVPSEPPSEGACLTPECIMLSASILASLDTSQDPCENFYDYANGGWLAAHPLPADKGSFGNFEALAQQNKQLIQQILEGDKTPAYKTPAFMHAPSYDEQLLKKLRGLYASCVDEKALNEIGVEPLWQIAHTVRKLFSGKSTEISTKDAEDDAEIARKGLTSALAFLHSRGIDALFSFDVEGDVGVDPNFMTLWFSQPGLGLPSKEYYEEESITEIYQGVIEDLLTTLAEEDEAVRSRSQGLALNEDAVSVWPPWPWPPWEGDDDDDDKPSNRTRSPHKLAKKVLAFETELAKASLDLDILFQDPIATYNPTPLSNLTSSLPQINFKDYFATFTPRSFPSNVIVTYPSYPASLSKILDDTPSDIVEAYLITRVALELSPYLGMETKAWQAQRRLYELLSGVKKGAVGDRAEYCTGIVESTLGFAAGRYFANETFGGESREKGTKVITDIIDSFKTSLRDIDWMDKKSAKAASEKADAIRVKVGFPLSPDTRDPASLARYYALVTIDEDKFFSNILNASVSDESKKWAKLGRTRDLDAWEMYASTIVFPAGILQPPFFSQDWPAYLSYGSFGHVAAHELTHAFDSAGRLYNQNGKLEEWWTNSTSEGFQVKQDCIVKQYSEYSIDDGKGGKVYVNGNLTSGENIGDTGLIQAYRAWQAQYPKSLKAGNEYLLPGLNFTREQLFFISFARIWARVMKPAAAVQRIRTDPHSPSRYRVDGTVFNIPEFAKAFNCSPKSKVSLDEIIMPLLSNEANWSPRMSDLQPQRRPLPNELILQILSLAEGKFPILLACSLVCRTWNRLCCPQLFQKITVTHQSFDDWLDFFRNGSPRLCQYVKELHIEWSDHTCMAPKWIPKCFRQMNKLRALYLSVNSWSKLSKLPAPFASGIATLLAAPRFRHLSLNGWSLEQDISDLKSTLSPCMATLATLSLEKISEAKVIQGSSESKEASVLRLEGLRTLELYDVKHPLLEKGLIQCPNLECLLLKLYQPKALQLPPCIPAGLAKLVVHGHVIDPPPVFGEIICPSELSVQIKGPSYGTCVSWFQGCVNSLPFPRELRRITLKCDMDFSRQRSIDYPAAENYAALFSFLEELANFGKLQHADMNILITAPADVKPGDGEETTEVEKIRGMFAPLLESGALEVELVIQRWIFEYGRHEVVMQITA</sequence>
<evidence type="ECO:0000313" key="2">
    <source>
        <dbReference type="Proteomes" id="UP000824881"/>
    </source>
</evidence>